<dbReference type="AlphaFoldDB" id="A0A914SD94"/>
<dbReference type="Pfam" id="PF00051">
    <property type="entry name" value="Kringle"/>
    <property type="match status" value="1"/>
</dbReference>
<evidence type="ECO:0000313" key="6">
    <source>
        <dbReference type="WBParaSite" id="PEQ_0001203601-mRNA-1"/>
    </source>
</evidence>
<proteinExistence type="predicted"/>
<evidence type="ECO:0000256" key="3">
    <source>
        <dbReference type="PROSITE-ProRule" id="PRU00121"/>
    </source>
</evidence>
<evidence type="ECO:0000259" key="4">
    <source>
        <dbReference type="PROSITE" id="PS50070"/>
    </source>
</evidence>
<sequence>MYLNTLPDDSEVCPKELALAAEHDLVGDDPKALLPKCDSLDASAQYCIPIINPPQQVCADEEFNMERYPILRSSKNYCRNPGGKKTSPWCYALPNGQEEYCDVRQCPENIYPHLRDREVLGAADDHAYLNMVKFL</sequence>
<dbReference type="PROSITE" id="PS00021">
    <property type="entry name" value="KRINGLE_1"/>
    <property type="match status" value="1"/>
</dbReference>
<protein>
    <submittedName>
        <fullName evidence="6">Kringle domain-containing protein</fullName>
    </submittedName>
</protein>
<reference evidence="6" key="1">
    <citation type="submission" date="2022-11" db="UniProtKB">
        <authorList>
            <consortium name="WormBaseParasite"/>
        </authorList>
    </citation>
    <scope>IDENTIFICATION</scope>
</reference>
<evidence type="ECO:0000256" key="1">
    <source>
        <dbReference type="ARBA" id="ARBA00022572"/>
    </source>
</evidence>
<dbReference type="InterPro" id="IPR013806">
    <property type="entry name" value="Kringle-like"/>
</dbReference>
<evidence type="ECO:0000256" key="2">
    <source>
        <dbReference type="ARBA" id="ARBA00023157"/>
    </source>
</evidence>
<dbReference type="Gene3D" id="2.40.20.10">
    <property type="entry name" value="Plasminogen Kringle 4"/>
    <property type="match status" value="1"/>
</dbReference>
<dbReference type="SUPFAM" id="SSF57440">
    <property type="entry name" value="Kringle-like"/>
    <property type="match status" value="1"/>
</dbReference>
<dbReference type="SMART" id="SM00130">
    <property type="entry name" value="KR"/>
    <property type="match status" value="1"/>
</dbReference>
<dbReference type="InterPro" id="IPR038178">
    <property type="entry name" value="Kringle_sf"/>
</dbReference>
<dbReference type="PROSITE" id="PS50070">
    <property type="entry name" value="KRINGLE_2"/>
    <property type="match status" value="1"/>
</dbReference>
<feature type="domain" description="Kringle" evidence="4">
    <location>
        <begin position="53"/>
        <end position="106"/>
    </location>
</feature>
<evidence type="ECO:0000313" key="5">
    <source>
        <dbReference type="Proteomes" id="UP000887564"/>
    </source>
</evidence>
<name>A0A914SD94_PAREQ</name>
<keyword evidence="5" id="KW-1185">Reference proteome</keyword>
<dbReference type="Proteomes" id="UP000887564">
    <property type="component" value="Unplaced"/>
</dbReference>
<dbReference type="InterPro" id="IPR018056">
    <property type="entry name" value="Kringle_CS"/>
</dbReference>
<feature type="disulfide bond" evidence="3">
    <location>
        <begin position="78"/>
        <end position="101"/>
    </location>
</feature>
<comment type="caution">
    <text evidence="3">Lacks conserved residue(s) required for the propagation of feature annotation.</text>
</comment>
<dbReference type="InterPro" id="IPR000001">
    <property type="entry name" value="Kringle"/>
</dbReference>
<organism evidence="5 6">
    <name type="scientific">Parascaris equorum</name>
    <name type="common">Equine roundworm</name>
    <dbReference type="NCBI Taxonomy" id="6256"/>
    <lineage>
        <taxon>Eukaryota</taxon>
        <taxon>Metazoa</taxon>
        <taxon>Ecdysozoa</taxon>
        <taxon>Nematoda</taxon>
        <taxon>Chromadorea</taxon>
        <taxon>Rhabditida</taxon>
        <taxon>Spirurina</taxon>
        <taxon>Ascaridomorpha</taxon>
        <taxon>Ascaridoidea</taxon>
        <taxon>Ascarididae</taxon>
        <taxon>Parascaris</taxon>
    </lineage>
</organism>
<keyword evidence="2 3" id="KW-1015">Disulfide bond</keyword>
<dbReference type="WBParaSite" id="PEQ_0001203601-mRNA-1">
    <property type="protein sequence ID" value="PEQ_0001203601-mRNA-1"/>
    <property type="gene ID" value="PEQ_0001203601"/>
</dbReference>
<keyword evidence="1 3" id="KW-0420">Kringle</keyword>
<accession>A0A914SD94</accession>